<comment type="similarity">
    <text evidence="1">Belongs to the TCP-1 chaperonin family.</text>
</comment>
<dbReference type="GO" id="GO:0140662">
    <property type="term" value="F:ATP-dependent protein folding chaperone"/>
    <property type="evidence" value="ECO:0007669"/>
    <property type="project" value="InterPro"/>
</dbReference>
<evidence type="ECO:0000256" key="1">
    <source>
        <dbReference type="ARBA" id="ARBA00008020"/>
    </source>
</evidence>
<dbReference type="Proteomes" id="UP000664991">
    <property type="component" value="Unassembled WGS sequence"/>
</dbReference>
<dbReference type="AlphaFoldDB" id="A0A836D832"/>
<dbReference type="GO" id="GO:0005524">
    <property type="term" value="F:ATP binding"/>
    <property type="evidence" value="ECO:0007669"/>
    <property type="project" value="UniProtKB-KW"/>
</dbReference>
<dbReference type="InterPro" id="IPR002423">
    <property type="entry name" value="Cpn60/GroEL/TCP-1"/>
</dbReference>
<dbReference type="GO" id="GO:0005832">
    <property type="term" value="C:chaperonin-containing T-complex"/>
    <property type="evidence" value="ECO:0007669"/>
    <property type="project" value="UniProtKB-ARBA"/>
</dbReference>
<dbReference type="InterPro" id="IPR027413">
    <property type="entry name" value="GROEL-like_equatorial_sf"/>
</dbReference>
<evidence type="ECO:0008006" key="7">
    <source>
        <dbReference type="Google" id="ProtNLM"/>
    </source>
</evidence>
<dbReference type="SUPFAM" id="SSF48592">
    <property type="entry name" value="GroEL equatorial domain-like"/>
    <property type="match status" value="1"/>
</dbReference>
<evidence type="ECO:0000313" key="5">
    <source>
        <dbReference type="EMBL" id="KAG5212302.1"/>
    </source>
</evidence>
<dbReference type="EMBL" id="JAEMGP010000003">
    <property type="protein sequence ID" value="KAG5212302.1"/>
    <property type="molecule type" value="Genomic_DNA"/>
</dbReference>
<proteinExistence type="inferred from homology"/>
<keyword evidence="2" id="KW-0547">Nucleotide-binding</keyword>
<dbReference type="SUPFAM" id="SSF52029">
    <property type="entry name" value="GroEL apical domain-like"/>
    <property type="match status" value="1"/>
</dbReference>
<protein>
    <recommendedName>
        <fullName evidence="7">T-complex protein 1 subunit epsilon</fullName>
    </recommendedName>
</protein>
<dbReference type="Gene3D" id="1.10.560.10">
    <property type="entry name" value="GroEL-like equatorial domain"/>
    <property type="match status" value="2"/>
</dbReference>
<keyword evidence="4" id="KW-0143">Chaperone</keyword>
<dbReference type="InterPro" id="IPR027410">
    <property type="entry name" value="TCP-1-like_intermed_sf"/>
</dbReference>
<dbReference type="PANTHER" id="PTHR11353">
    <property type="entry name" value="CHAPERONIN"/>
    <property type="match status" value="1"/>
</dbReference>
<dbReference type="InterPro" id="IPR027409">
    <property type="entry name" value="GroEL-like_apical_dom_sf"/>
</dbReference>
<dbReference type="Gene3D" id="3.50.7.10">
    <property type="entry name" value="GroEL"/>
    <property type="match status" value="1"/>
</dbReference>
<organism evidence="5 6">
    <name type="scientific">Ovis aries</name>
    <name type="common">Sheep</name>
    <dbReference type="NCBI Taxonomy" id="9940"/>
    <lineage>
        <taxon>Eukaryota</taxon>
        <taxon>Metazoa</taxon>
        <taxon>Chordata</taxon>
        <taxon>Craniata</taxon>
        <taxon>Vertebrata</taxon>
        <taxon>Euteleostomi</taxon>
        <taxon>Mammalia</taxon>
        <taxon>Eutheria</taxon>
        <taxon>Laurasiatheria</taxon>
        <taxon>Artiodactyla</taxon>
        <taxon>Ruminantia</taxon>
        <taxon>Pecora</taxon>
        <taxon>Bovidae</taxon>
        <taxon>Caprinae</taxon>
        <taxon>Ovis</taxon>
    </lineage>
</organism>
<keyword evidence="3" id="KW-0067">ATP-binding</keyword>
<dbReference type="SUPFAM" id="SSF54849">
    <property type="entry name" value="GroEL-intermediate domain like"/>
    <property type="match status" value="1"/>
</dbReference>
<dbReference type="Pfam" id="PF00118">
    <property type="entry name" value="Cpn60_TCP1"/>
    <property type="match status" value="2"/>
</dbReference>
<accession>A0A836D832</accession>
<comment type="caution">
    <text evidence="5">The sequence shown here is derived from an EMBL/GenBank/DDBJ whole genome shotgun (WGS) entry which is preliminary data.</text>
</comment>
<dbReference type="InterPro" id="IPR017998">
    <property type="entry name" value="Chaperone_TCP-1"/>
</dbReference>
<evidence type="ECO:0000256" key="3">
    <source>
        <dbReference type="ARBA" id="ARBA00022840"/>
    </source>
</evidence>
<evidence type="ECO:0000256" key="4">
    <source>
        <dbReference type="ARBA" id="ARBA00023186"/>
    </source>
</evidence>
<gene>
    <name evidence="5" type="ORF">JEQ12_014731</name>
</gene>
<reference evidence="5 6" key="1">
    <citation type="submission" date="2020-12" db="EMBL/GenBank/DDBJ databases">
        <title>De novo assembly of Tibetan sheep genome.</title>
        <authorList>
            <person name="Li X."/>
        </authorList>
    </citation>
    <scope>NUCLEOTIDE SEQUENCE [LARGE SCALE GENOMIC DNA]</scope>
    <source>
        <tissue evidence="5">Heart</tissue>
    </source>
</reference>
<sequence>MQIKKQQIALKRKVGSGFWHGLRRLRESNSRYCNLGTVGTLDFDNCGSPFLIIKDQDCKSHLMAVANTMKTSLGPNGATLLSMMNVDHQITKLMAELSKSQDDEMEPQEITDGQEQVTCITIEHLDKISNSVLDNTKNTEPLIQTAKTMLGSKITVNAILTVADMQLRDIDFQLIKVEGKVGEWLKDTKLIKGLIMDKDFNAKVAILTCLFEPLKPKMNTSVKEKFEGMIQHIKETGANLAICQWGFDDEANHLLLQNNLLAGLVKEISFGTTRDKRLVIKQCKNSRAMIIKEAKHSRHDALCVIHNLIQDNHMVYCRGTTEIACALVVSQEAMHTFAEGLVVIPMELAENRGMNPIQTMTEIRARHVKEGTNNMKHQHVIETLIGKKQQISLVTQMVRMTLKIDNIHKPGESEQ</sequence>
<name>A0A836D832_SHEEP</name>
<evidence type="ECO:0000313" key="6">
    <source>
        <dbReference type="Proteomes" id="UP000664991"/>
    </source>
</evidence>
<evidence type="ECO:0000256" key="2">
    <source>
        <dbReference type="ARBA" id="ARBA00022741"/>
    </source>
</evidence>